<organism evidence="2 3">
    <name type="scientific">Terrihabitans soli</name>
    <dbReference type="NCBI Taxonomy" id="708113"/>
    <lineage>
        <taxon>Bacteria</taxon>
        <taxon>Pseudomonadati</taxon>
        <taxon>Pseudomonadota</taxon>
        <taxon>Alphaproteobacteria</taxon>
        <taxon>Hyphomicrobiales</taxon>
        <taxon>Terrihabitans</taxon>
    </lineage>
</organism>
<gene>
    <name evidence="2" type="ORF">IZ6_09260</name>
</gene>
<evidence type="ECO:0000259" key="1">
    <source>
        <dbReference type="Pfam" id="PF09413"/>
    </source>
</evidence>
<dbReference type="Pfam" id="PF09413">
    <property type="entry name" value="DUF2007"/>
    <property type="match status" value="1"/>
</dbReference>
<dbReference type="Proteomes" id="UP000515317">
    <property type="component" value="Chromosome"/>
</dbReference>
<evidence type="ECO:0000313" key="3">
    <source>
        <dbReference type="Proteomes" id="UP000515317"/>
    </source>
</evidence>
<name>A0A6S6QT14_9HYPH</name>
<dbReference type="InterPro" id="IPR018551">
    <property type="entry name" value="DUF2007"/>
</dbReference>
<sequence length="79" mass="8740">MAGMQEVLRTNDMVLVSFVRSLLDEAEIPHLVLDNHMSVVEGSLGILARRVLVGDDFVPAARRLLSENGLREQLRPSDA</sequence>
<evidence type="ECO:0000313" key="2">
    <source>
        <dbReference type="EMBL" id="BCJ90191.1"/>
    </source>
</evidence>
<dbReference type="SUPFAM" id="SSF54913">
    <property type="entry name" value="GlnB-like"/>
    <property type="match status" value="1"/>
</dbReference>
<dbReference type="Gene3D" id="3.30.70.790">
    <property type="entry name" value="UreE, C-terminal domain"/>
    <property type="match status" value="1"/>
</dbReference>
<dbReference type="AlphaFoldDB" id="A0A6S6QT14"/>
<feature type="domain" description="DUF2007" evidence="1">
    <location>
        <begin position="4"/>
        <end position="68"/>
    </location>
</feature>
<dbReference type="InterPro" id="IPR011322">
    <property type="entry name" value="N-reg_PII-like_a/b"/>
</dbReference>
<dbReference type="KEGG" id="tso:IZ6_09260"/>
<accession>A0A6S6QT14</accession>
<reference evidence="2 3" key="1">
    <citation type="submission" date="2020-08" db="EMBL/GenBank/DDBJ databases">
        <title>Genome sequence of Rhizobiales bacterium strain IZ6.</title>
        <authorList>
            <person name="Nakai R."/>
            <person name="Naganuma T."/>
        </authorList>
    </citation>
    <scope>NUCLEOTIDE SEQUENCE [LARGE SCALE GENOMIC DNA]</scope>
    <source>
        <strain evidence="2 3">IZ6</strain>
    </source>
</reference>
<proteinExistence type="predicted"/>
<dbReference type="EMBL" id="AP023361">
    <property type="protein sequence ID" value="BCJ90191.1"/>
    <property type="molecule type" value="Genomic_DNA"/>
</dbReference>
<keyword evidence="3" id="KW-1185">Reference proteome</keyword>
<protein>
    <recommendedName>
        <fullName evidence="1">DUF2007 domain-containing protein</fullName>
    </recommendedName>
</protein>